<protein>
    <submittedName>
        <fullName evidence="5">Dehydrogenase</fullName>
    </submittedName>
</protein>
<dbReference type="GO" id="GO:0000166">
    <property type="term" value="F:nucleotide binding"/>
    <property type="evidence" value="ECO:0007669"/>
    <property type="project" value="InterPro"/>
</dbReference>
<dbReference type="InterPro" id="IPR055170">
    <property type="entry name" value="GFO_IDH_MocA-like_dom"/>
</dbReference>
<evidence type="ECO:0000313" key="5">
    <source>
        <dbReference type="EMBL" id="EYT48998.1"/>
    </source>
</evidence>
<accession>A0A022L003</accession>
<dbReference type="HOGENOM" id="CLU_023194_1_0_11"/>
<keyword evidence="6" id="KW-1185">Reference proteome</keyword>
<evidence type="ECO:0000256" key="2">
    <source>
        <dbReference type="SAM" id="MobiDB-lite"/>
    </source>
</evidence>
<dbReference type="InterPro" id="IPR036291">
    <property type="entry name" value="NAD(P)-bd_dom_sf"/>
</dbReference>
<dbReference type="SUPFAM" id="SSF55347">
    <property type="entry name" value="Glyceraldehyde-3-phosphate dehydrogenase-like, C-terminal domain"/>
    <property type="match status" value="1"/>
</dbReference>
<feature type="domain" description="Gfo/Idh/MocA-like oxidoreductase N-terminal" evidence="3">
    <location>
        <begin position="4"/>
        <end position="115"/>
    </location>
</feature>
<dbReference type="EMBL" id="AORC01000011">
    <property type="protein sequence ID" value="EYT48998.1"/>
    <property type="molecule type" value="Genomic_DNA"/>
</dbReference>
<evidence type="ECO:0000259" key="3">
    <source>
        <dbReference type="Pfam" id="PF01408"/>
    </source>
</evidence>
<dbReference type="Pfam" id="PF22725">
    <property type="entry name" value="GFO_IDH_MocA_C3"/>
    <property type="match status" value="1"/>
</dbReference>
<dbReference type="SUPFAM" id="SSF51735">
    <property type="entry name" value="NAD(P)-binding Rossmann-fold domains"/>
    <property type="match status" value="1"/>
</dbReference>
<dbReference type="PANTHER" id="PTHR43249:SF1">
    <property type="entry name" value="D-GLUCOSIDE 3-DEHYDROGENASE"/>
    <property type="match status" value="1"/>
</dbReference>
<dbReference type="OrthoDB" id="9815825at2"/>
<evidence type="ECO:0000313" key="6">
    <source>
        <dbReference type="Proteomes" id="UP000019754"/>
    </source>
</evidence>
<dbReference type="Gene3D" id="3.30.360.10">
    <property type="entry name" value="Dihydrodipicolinate Reductase, domain 2"/>
    <property type="match status" value="1"/>
</dbReference>
<dbReference type="Proteomes" id="UP000019754">
    <property type="component" value="Unassembled WGS sequence"/>
</dbReference>
<evidence type="ECO:0000259" key="4">
    <source>
        <dbReference type="Pfam" id="PF22725"/>
    </source>
</evidence>
<dbReference type="Gene3D" id="3.40.50.720">
    <property type="entry name" value="NAD(P)-binding Rossmann-like Domain"/>
    <property type="match status" value="1"/>
</dbReference>
<gene>
    <name evidence="5" type="ORF">D641_0110220</name>
</gene>
<feature type="region of interest" description="Disordered" evidence="2">
    <location>
        <begin position="333"/>
        <end position="352"/>
    </location>
</feature>
<comment type="caution">
    <text evidence="5">The sequence shown here is derived from an EMBL/GenBank/DDBJ whole genome shotgun (WGS) entry which is preliminary data.</text>
</comment>
<keyword evidence="1" id="KW-0520">NAD</keyword>
<organism evidence="5 6">
    <name type="scientific">Brachybacterium muris UCD-AY4</name>
    <dbReference type="NCBI Taxonomy" id="1249481"/>
    <lineage>
        <taxon>Bacteria</taxon>
        <taxon>Bacillati</taxon>
        <taxon>Actinomycetota</taxon>
        <taxon>Actinomycetes</taxon>
        <taxon>Micrococcales</taxon>
        <taxon>Dermabacteraceae</taxon>
        <taxon>Brachybacterium</taxon>
    </lineage>
</organism>
<reference evidence="5 6" key="1">
    <citation type="journal article" date="2013" name="Genome Announc.">
        <title>Draft genome sequence of an Actinobacterium, Brachybacterium muris strain UCD-AY4.</title>
        <authorList>
            <person name="Lo J.R."/>
            <person name="Lang J.M."/>
            <person name="Darling A.E."/>
            <person name="Eisen J.A."/>
            <person name="Coil D.A."/>
        </authorList>
    </citation>
    <scope>NUCLEOTIDE SEQUENCE [LARGE SCALE GENOMIC DNA]</scope>
    <source>
        <strain evidence="5 6">UCD-AY4</strain>
    </source>
</reference>
<name>A0A022L003_9MICO</name>
<dbReference type="STRING" id="1249481.D641_0110220"/>
<feature type="compositionally biased region" description="Basic and acidic residues" evidence="2">
    <location>
        <begin position="333"/>
        <end position="345"/>
    </location>
</feature>
<dbReference type="AlphaFoldDB" id="A0A022L003"/>
<dbReference type="RefSeq" id="WP_017823569.1">
    <property type="nucleotide sequence ID" value="NZ_AORC01000011.1"/>
</dbReference>
<feature type="domain" description="GFO/IDH/MocA-like oxidoreductase" evidence="4">
    <location>
        <begin position="131"/>
        <end position="257"/>
    </location>
</feature>
<dbReference type="PANTHER" id="PTHR43249">
    <property type="entry name" value="UDP-N-ACETYL-2-AMINO-2-DEOXY-D-GLUCURONATE OXIDASE"/>
    <property type="match status" value="1"/>
</dbReference>
<dbReference type="InterPro" id="IPR000683">
    <property type="entry name" value="Gfo/Idh/MocA-like_OxRdtase_N"/>
</dbReference>
<dbReference type="Pfam" id="PF01408">
    <property type="entry name" value="GFO_IDH_MocA"/>
    <property type="match status" value="1"/>
</dbReference>
<sequence>MRTIRTAVIGCGDISVLHLDAIAQLPGVELVAVCDVDAERRERTTAEAGVPGTASLTETLERYSPDVVHLCTPHDQHADLAVEALAAGVEVLTEKPLASTLDDARRMVEAAAASGAPRIGVCFQNRYNATVQEAHRILEHGELGAPTGAVATVAWHRTPEYYLARPWRGTWAGSGGGLLINQAIHTLDLLQWLLGGVTAVTGTASTDSLGEVIEVEDTATVTLTHPSGIRSVLLATNGAPTNLPVQIDIQCEHGTLRIAQELTVLPAGGEQRVVTERAAPPSARSYWGASHAALIADFYAGHGSGQPFWISPAEASPALQILKAVYDGKRGFPRRPGAELDRDNPLLDPTAT</sequence>
<evidence type="ECO:0000256" key="1">
    <source>
        <dbReference type="ARBA" id="ARBA00023027"/>
    </source>
</evidence>
<dbReference type="InterPro" id="IPR052515">
    <property type="entry name" value="Gfo/Idh/MocA_Oxidoreductase"/>
</dbReference>
<proteinExistence type="predicted"/>